<keyword evidence="3" id="KW-1185">Reference proteome</keyword>
<accession>B8MNL6</accession>
<dbReference type="EMBL" id="EQ962658">
    <property type="protein sequence ID" value="EED14105.1"/>
    <property type="molecule type" value="Genomic_DNA"/>
</dbReference>
<feature type="compositionally biased region" description="Polar residues" evidence="1">
    <location>
        <begin position="18"/>
        <end position="28"/>
    </location>
</feature>
<dbReference type="RefSeq" id="XP_002486343.1">
    <property type="nucleotide sequence ID" value="XM_002486298.1"/>
</dbReference>
<protein>
    <submittedName>
        <fullName evidence="2">Uncharacterized protein</fullName>
    </submittedName>
</protein>
<dbReference type="GeneID" id="8103032"/>
<evidence type="ECO:0000313" key="3">
    <source>
        <dbReference type="Proteomes" id="UP000001745"/>
    </source>
</evidence>
<feature type="region of interest" description="Disordered" evidence="1">
    <location>
        <begin position="1"/>
        <end position="78"/>
    </location>
</feature>
<feature type="compositionally biased region" description="Basic and acidic residues" evidence="1">
    <location>
        <begin position="31"/>
        <end position="40"/>
    </location>
</feature>
<gene>
    <name evidence="2" type="ORF">TSTA_103290</name>
</gene>
<dbReference type="HOGENOM" id="CLU_1644287_0_0_1"/>
<evidence type="ECO:0000313" key="2">
    <source>
        <dbReference type="EMBL" id="EED14105.1"/>
    </source>
</evidence>
<sequence>MAVPTSTDPSPDEGENNGHGQQSRTSPSELPAHHDQDPRPSELPSHTVSNVESEALPNYSRRPDSNAPRLPSYARVERTDRLRRESWQTFIESKMYGPDTFGGHKGITDGPPNDPLKPFRWIRRKVKGEKNVWRKLSVEERRKWEEEGGPVNYDAGECLLYLTRGLASLIKLAAAGD</sequence>
<dbReference type="PhylomeDB" id="B8MNL6"/>
<evidence type="ECO:0000256" key="1">
    <source>
        <dbReference type="SAM" id="MobiDB-lite"/>
    </source>
</evidence>
<proteinExistence type="predicted"/>
<name>B8MNL6_TALSN</name>
<organism evidence="2 3">
    <name type="scientific">Talaromyces stipitatus (strain ATCC 10500 / CBS 375.48 / QM 6759 / NRRL 1006)</name>
    <name type="common">Penicillium stipitatum</name>
    <dbReference type="NCBI Taxonomy" id="441959"/>
    <lineage>
        <taxon>Eukaryota</taxon>
        <taxon>Fungi</taxon>
        <taxon>Dikarya</taxon>
        <taxon>Ascomycota</taxon>
        <taxon>Pezizomycotina</taxon>
        <taxon>Eurotiomycetes</taxon>
        <taxon>Eurotiomycetidae</taxon>
        <taxon>Eurotiales</taxon>
        <taxon>Trichocomaceae</taxon>
        <taxon>Talaromyces</taxon>
        <taxon>Talaromyces sect. Talaromyces</taxon>
    </lineage>
</organism>
<dbReference type="OrthoDB" id="4223950at2759"/>
<dbReference type="AlphaFoldDB" id="B8MNL6"/>
<reference evidence="3" key="1">
    <citation type="journal article" date="2015" name="Genome Announc.">
        <title>Genome sequence of the AIDS-associated pathogen Penicillium marneffei (ATCC18224) and its near taxonomic relative Talaromyces stipitatus (ATCC10500).</title>
        <authorList>
            <person name="Nierman W.C."/>
            <person name="Fedorova-Abrams N.D."/>
            <person name="Andrianopoulos A."/>
        </authorList>
    </citation>
    <scope>NUCLEOTIDE SEQUENCE [LARGE SCALE GENOMIC DNA]</scope>
    <source>
        <strain evidence="3">ATCC 10500 / CBS 375.48 / QM 6759 / NRRL 1006</strain>
    </source>
</reference>
<dbReference type="VEuPathDB" id="FungiDB:TSTA_103290"/>
<dbReference type="InParanoid" id="B8MNL6"/>
<dbReference type="Proteomes" id="UP000001745">
    <property type="component" value="Unassembled WGS sequence"/>
</dbReference>